<protein>
    <submittedName>
        <fullName evidence="1">Uncharacterized protein</fullName>
    </submittedName>
</protein>
<reference evidence="1 2" key="1">
    <citation type="journal article" date="2007" name="Proc. Natl. Acad. Sci. U.S.A.">
        <title>Genome and proteome of long-chain alkane degrading Geobacillus thermodenitrificans NG80-2 isolated from a deep-subsurface oil reservoir.</title>
        <authorList>
            <person name="Feng L."/>
            <person name="Wang W."/>
            <person name="Cheng J."/>
            <person name="Ren Y."/>
            <person name="Zhao G."/>
            <person name="Gao C."/>
            <person name="Tang Y."/>
            <person name="Liu X."/>
            <person name="Han W."/>
            <person name="Peng X."/>
            <person name="Liu R."/>
            <person name="Wang L."/>
        </authorList>
    </citation>
    <scope>NUCLEOTIDE SEQUENCE [LARGE SCALE GENOMIC DNA]</scope>
    <source>
        <strain evidence="1 2">NG80-2</strain>
    </source>
</reference>
<dbReference type="AlphaFoldDB" id="A4IPP8"/>
<dbReference type="EMBL" id="CP000557">
    <property type="protein sequence ID" value="ABO67302.1"/>
    <property type="molecule type" value="Genomic_DNA"/>
</dbReference>
<dbReference type="KEGG" id="gtn:GTNG_1947"/>
<gene>
    <name evidence="1" type="ordered locus">GTNG_1947</name>
</gene>
<name>A4IPP8_GEOTN</name>
<proteinExistence type="predicted"/>
<evidence type="ECO:0000313" key="2">
    <source>
        <dbReference type="Proteomes" id="UP000001578"/>
    </source>
</evidence>
<dbReference type="Proteomes" id="UP000001578">
    <property type="component" value="Chromosome"/>
</dbReference>
<sequence length="60" mass="7138">MNDKQQFGSISYEGGCHIRIFNYKKILYINLIIRNKFFTHLVVSRLSDRGQSRAQRFEAE</sequence>
<organism evidence="1 2">
    <name type="scientific">Geobacillus thermodenitrificans (strain NG80-2)</name>
    <dbReference type="NCBI Taxonomy" id="420246"/>
    <lineage>
        <taxon>Bacteria</taxon>
        <taxon>Bacillati</taxon>
        <taxon>Bacillota</taxon>
        <taxon>Bacilli</taxon>
        <taxon>Bacillales</taxon>
        <taxon>Anoxybacillaceae</taxon>
        <taxon>Geobacillus</taxon>
    </lineage>
</organism>
<dbReference type="HOGENOM" id="CLU_2934981_0_0_9"/>
<accession>A4IPP8</accession>
<evidence type="ECO:0000313" key="1">
    <source>
        <dbReference type="EMBL" id="ABO67302.1"/>
    </source>
</evidence>